<dbReference type="Pfam" id="PF06221">
    <property type="entry name" value="zf-C2HC5"/>
    <property type="match status" value="1"/>
</dbReference>
<evidence type="ECO:0000256" key="1">
    <source>
        <dbReference type="SAM" id="Coils"/>
    </source>
</evidence>
<dbReference type="PANTHER" id="PTHR12963">
    <property type="entry name" value="THYROID RECEPTOR INTERACTING PROTEIN RELATED"/>
    <property type="match status" value="1"/>
</dbReference>
<sequence>MESWVVDQLSVFLGFDPETLQSQMLPYLMSFESPVDLQDHLQDMLGTSADAITFIEKFIQLRFPPAAKKTKPPVVERPPSTMHEPTPTQAHRPAQDPNALFPTLPPQPAPTSSNDSNTQWPTNFNVKTKEQGKKKDKRVKTEQPQGSLVSDRLEKKKKKPTNVNMTLEVALKELDIQVEQGKKRRACSCQATKHALLTIAPNCLHCGKIICVVEGVGPCGFCGTPVLSVDQQLALIAEAKKKRAEEKQKQHQQMSTRKVKAATPSLGYASKVSGNALMQTYDESLELENRLRAEQHKEKLLDFQRSSAQRTKVIDQASDFMLPTDQLSPWLSAQEKALLLKKQQANMSRLEQPRANQRRVLTIDLGSKQARMESVTLKEEDEPTPVTTVPPPQGHSSGTYARNPLLKGMHPVFVNNNTKKDAKQKNKLAASSPADLSLQSRNRLQDTLVVA</sequence>
<feature type="region of interest" description="Disordered" evidence="2">
    <location>
        <begin position="67"/>
        <end position="158"/>
    </location>
</feature>
<organism evidence="4 5">
    <name type="scientific">Hesseltinella vesiculosa</name>
    <dbReference type="NCBI Taxonomy" id="101127"/>
    <lineage>
        <taxon>Eukaryota</taxon>
        <taxon>Fungi</taxon>
        <taxon>Fungi incertae sedis</taxon>
        <taxon>Mucoromycota</taxon>
        <taxon>Mucoromycotina</taxon>
        <taxon>Mucoromycetes</taxon>
        <taxon>Mucorales</taxon>
        <taxon>Cunninghamellaceae</taxon>
        <taxon>Hesseltinella</taxon>
    </lineage>
</organism>
<accession>A0A1X2GKD8</accession>
<comment type="caution">
    <text evidence="4">The sequence shown here is derived from an EMBL/GenBank/DDBJ whole genome shotgun (WGS) entry which is preliminary data.</text>
</comment>
<reference evidence="4 5" key="1">
    <citation type="submission" date="2016-07" db="EMBL/GenBank/DDBJ databases">
        <title>Pervasive Adenine N6-methylation of Active Genes in Fungi.</title>
        <authorList>
            <consortium name="DOE Joint Genome Institute"/>
            <person name="Mondo S.J."/>
            <person name="Dannebaum R.O."/>
            <person name="Kuo R.C."/>
            <person name="Labutti K."/>
            <person name="Haridas S."/>
            <person name="Kuo A."/>
            <person name="Salamov A."/>
            <person name="Ahrendt S.R."/>
            <person name="Lipzen A."/>
            <person name="Sullivan W."/>
            <person name="Andreopoulos W.B."/>
            <person name="Clum A."/>
            <person name="Lindquist E."/>
            <person name="Daum C."/>
            <person name="Ramamoorthy G.K."/>
            <person name="Gryganskyi A."/>
            <person name="Culley D."/>
            <person name="Magnuson J.K."/>
            <person name="James T.Y."/>
            <person name="O'Malley M.A."/>
            <person name="Stajich J.E."/>
            <person name="Spatafora J.W."/>
            <person name="Visel A."/>
            <person name="Grigoriev I.V."/>
        </authorList>
    </citation>
    <scope>NUCLEOTIDE SEQUENCE [LARGE SCALE GENOMIC DNA]</scope>
    <source>
        <strain evidence="4 5">NRRL 3301</strain>
    </source>
</reference>
<evidence type="ECO:0000256" key="2">
    <source>
        <dbReference type="SAM" id="MobiDB-lite"/>
    </source>
</evidence>
<dbReference type="GO" id="GO:0005634">
    <property type="term" value="C:nucleus"/>
    <property type="evidence" value="ECO:0007669"/>
    <property type="project" value="InterPro"/>
</dbReference>
<feature type="compositionally biased region" description="Polar residues" evidence="2">
    <location>
        <begin position="110"/>
        <end position="126"/>
    </location>
</feature>
<feature type="coiled-coil region" evidence="1">
    <location>
        <begin position="229"/>
        <end position="257"/>
    </location>
</feature>
<dbReference type="InterPro" id="IPR039128">
    <property type="entry name" value="TRIP4-like"/>
</dbReference>
<dbReference type="EMBL" id="MCGT01000011">
    <property type="protein sequence ID" value="ORX55828.1"/>
    <property type="molecule type" value="Genomic_DNA"/>
</dbReference>
<keyword evidence="1" id="KW-0175">Coiled coil</keyword>
<feature type="region of interest" description="Disordered" evidence="2">
    <location>
        <begin position="373"/>
        <end position="402"/>
    </location>
</feature>
<dbReference type="STRING" id="101127.A0A1X2GKD8"/>
<name>A0A1X2GKD8_9FUNG</name>
<dbReference type="AlphaFoldDB" id="A0A1X2GKD8"/>
<dbReference type="GO" id="GO:0180022">
    <property type="term" value="C:RQC-trigger complex"/>
    <property type="evidence" value="ECO:0007669"/>
    <property type="project" value="InterPro"/>
</dbReference>
<feature type="domain" description="TRIP4/RQT4 C2HC5-type zinc finger" evidence="3">
    <location>
        <begin position="184"/>
        <end position="236"/>
    </location>
</feature>
<dbReference type="OrthoDB" id="338816at2759"/>
<dbReference type="InterPro" id="IPR009349">
    <property type="entry name" value="TRIP4/RQT4_C2HC5_Znf"/>
</dbReference>
<evidence type="ECO:0000313" key="4">
    <source>
        <dbReference type="EMBL" id="ORX55828.1"/>
    </source>
</evidence>
<dbReference type="GO" id="GO:0008270">
    <property type="term" value="F:zinc ion binding"/>
    <property type="evidence" value="ECO:0007669"/>
    <property type="project" value="InterPro"/>
</dbReference>
<dbReference type="PANTHER" id="PTHR12963:SF4">
    <property type="entry name" value="ACTIVATING SIGNAL COINTEGRATOR 1"/>
    <property type="match status" value="1"/>
</dbReference>
<dbReference type="GO" id="GO:0072344">
    <property type="term" value="P:rescue of stalled ribosome"/>
    <property type="evidence" value="ECO:0007669"/>
    <property type="project" value="InterPro"/>
</dbReference>
<protein>
    <submittedName>
        <fullName evidence="4">Zf-C2HC5-domain-containing protein</fullName>
    </submittedName>
</protein>
<gene>
    <name evidence="4" type="ORF">DM01DRAFT_1335206</name>
</gene>
<evidence type="ECO:0000259" key="3">
    <source>
        <dbReference type="Pfam" id="PF06221"/>
    </source>
</evidence>
<dbReference type="GO" id="GO:0045893">
    <property type="term" value="P:positive regulation of DNA-templated transcription"/>
    <property type="evidence" value="ECO:0007669"/>
    <property type="project" value="TreeGrafter"/>
</dbReference>
<proteinExistence type="predicted"/>
<evidence type="ECO:0000313" key="5">
    <source>
        <dbReference type="Proteomes" id="UP000242146"/>
    </source>
</evidence>
<keyword evidence="5" id="KW-1185">Reference proteome</keyword>
<dbReference type="Proteomes" id="UP000242146">
    <property type="component" value="Unassembled WGS sequence"/>
</dbReference>